<organism evidence="1 2">
    <name type="scientific">Pseudoduganella albidiflava</name>
    <dbReference type="NCBI Taxonomy" id="321983"/>
    <lineage>
        <taxon>Bacteria</taxon>
        <taxon>Pseudomonadati</taxon>
        <taxon>Pseudomonadota</taxon>
        <taxon>Betaproteobacteria</taxon>
        <taxon>Burkholderiales</taxon>
        <taxon>Oxalobacteraceae</taxon>
        <taxon>Telluria group</taxon>
        <taxon>Pseudoduganella</taxon>
    </lineage>
</organism>
<name>A0ABX5RZ16_9BURK</name>
<dbReference type="Proteomes" id="UP000292307">
    <property type="component" value="Chromosome"/>
</dbReference>
<evidence type="ECO:0000313" key="2">
    <source>
        <dbReference type="Proteomes" id="UP000292307"/>
    </source>
</evidence>
<evidence type="ECO:0000313" key="1">
    <source>
        <dbReference type="EMBL" id="QBI03050.1"/>
    </source>
</evidence>
<dbReference type="EMBL" id="CP036401">
    <property type="protein sequence ID" value="QBI03050.1"/>
    <property type="molecule type" value="Genomic_DNA"/>
</dbReference>
<accession>A0ABX5RZ16</accession>
<protein>
    <recommendedName>
        <fullName evidence="3">PEP-CTERM sorting domain-containing protein</fullName>
    </recommendedName>
</protein>
<evidence type="ECO:0008006" key="3">
    <source>
        <dbReference type="Google" id="ProtNLM"/>
    </source>
</evidence>
<proteinExistence type="predicted"/>
<sequence length="196" mass="20904">MMTHVLTLMRWFLALGRLCLLVLITLSIPPLASAATITYGVTQLDGDRWQYEYVISAHDPGFTIEEFTIFFSTADFANLSMEAAPEGWDAIAIQPDPSLPAEGYFDALATGPGLAAGMTAGVFRVSFDFLGTGSPVAQRFAVVDPFTFDVLASGMTSPVPEPRQGQLLALGLGSFVALHCARRRLGFAGHGAGRSS</sequence>
<dbReference type="RefSeq" id="WP_131147158.1">
    <property type="nucleotide sequence ID" value="NZ_BMWV01000012.1"/>
</dbReference>
<gene>
    <name evidence="1" type="ORF">EYF70_21060</name>
</gene>
<keyword evidence="2" id="KW-1185">Reference proteome</keyword>
<reference evidence="1 2" key="1">
    <citation type="submission" date="2019-02" db="EMBL/GenBank/DDBJ databases">
        <title>Draft Genome Sequences of Six Type Strains of the Genus Massilia.</title>
        <authorList>
            <person name="Miess H."/>
            <person name="Frediansyhah A."/>
            <person name="Gross H."/>
        </authorList>
    </citation>
    <scope>NUCLEOTIDE SEQUENCE [LARGE SCALE GENOMIC DNA]</scope>
    <source>
        <strain evidence="1 2">DSM 17472</strain>
    </source>
</reference>